<dbReference type="OrthoDB" id="5966765at2"/>
<feature type="compositionally biased region" description="Low complexity" evidence="1">
    <location>
        <begin position="27"/>
        <end position="45"/>
    </location>
</feature>
<dbReference type="Proteomes" id="UP000238261">
    <property type="component" value="Unassembled WGS sequence"/>
</dbReference>
<reference evidence="4" key="1">
    <citation type="submission" date="2016-08" db="EMBL/GenBank/DDBJ databases">
        <authorList>
            <person name="Merda D."/>
            <person name="Briand M."/>
            <person name="Taghouti G."/>
            <person name="Carrere S."/>
            <person name="Gouzy J."/>
            <person name="Portier P."/>
            <person name="Jacques M.-A."/>
            <person name="Fischer-Le Saux M."/>
        </authorList>
    </citation>
    <scope>NUCLEOTIDE SEQUENCE [LARGE SCALE GENOMIC DNA]</scope>
    <source>
        <strain evidence="4">CFBP1156</strain>
    </source>
</reference>
<protein>
    <recommendedName>
        <fullName evidence="5">PepSY domain-containing protein</fullName>
    </recommendedName>
</protein>
<feature type="compositionally biased region" description="Basic and acidic residues" evidence="1">
    <location>
        <begin position="80"/>
        <end position="103"/>
    </location>
</feature>
<feature type="signal peptide" evidence="2">
    <location>
        <begin position="1"/>
        <end position="27"/>
    </location>
</feature>
<evidence type="ECO:0008006" key="5">
    <source>
        <dbReference type="Google" id="ProtNLM"/>
    </source>
</evidence>
<evidence type="ECO:0000256" key="1">
    <source>
        <dbReference type="SAM" id="MobiDB-lite"/>
    </source>
</evidence>
<keyword evidence="2" id="KW-0732">Signal</keyword>
<comment type="caution">
    <text evidence="3">The sequence shown here is derived from an EMBL/GenBank/DDBJ whole genome shotgun (WGS) entry which is preliminary data.</text>
</comment>
<proteinExistence type="predicted"/>
<evidence type="ECO:0000313" key="3">
    <source>
        <dbReference type="EMBL" id="PPU98080.1"/>
    </source>
</evidence>
<feature type="chain" id="PRO_5015466839" description="PepSY domain-containing protein" evidence="2">
    <location>
        <begin position="28"/>
        <end position="134"/>
    </location>
</feature>
<name>A0A2S7EY49_9XANT</name>
<accession>A0A2S7EY49</accession>
<dbReference type="EMBL" id="MDEG01000005">
    <property type="protein sequence ID" value="PPU98080.1"/>
    <property type="molecule type" value="Genomic_DNA"/>
</dbReference>
<gene>
    <name evidence="3" type="ORF">XhyaCFBP1156_07590</name>
</gene>
<organism evidence="3 4">
    <name type="scientific">Xanthomonas hyacinthi</name>
    <dbReference type="NCBI Taxonomy" id="56455"/>
    <lineage>
        <taxon>Bacteria</taxon>
        <taxon>Pseudomonadati</taxon>
        <taxon>Pseudomonadota</taxon>
        <taxon>Gammaproteobacteria</taxon>
        <taxon>Lysobacterales</taxon>
        <taxon>Lysobacteraceae</taxon>
        <taxon>Xanthomonas</taxon>
    </lineage>
</organism>
<feature type="region of interest" description="Disordered" evidence="1">
    <location>
        <begin position="27"/>
        <end position="134"/>
    </location>
</feature>
<evidence type="ECO:0000256" key="2">
    <source>
        <dbReference type="SAM" id="SignalP"/>
    </source>
</evidence>
<sequence>MTSPTLRRCRTAAVIAFALMAVADGWAQQPGPGMPMAPGGSMAPPHDAARTRDYRSSSLSDAVRRVQRSTGGQILGAERVPFDGRDINRVKYMDDRGRVRYMDDPPPGRAAPQRGRAPLPRPGDAQEPPRGDNP</sequence>
<keyword evidence="4" id="KW-1185">Reference proteome</keyword>
<dbReference type="AlphaFoldDB" id="A0A2S7EY49"/>
<evidence type="ECO:0000313" key="4">
    <source>
        <dbReference type="Proteomes" id="UP000238261"/>
    </source>
</evidence>